<evidence type="ECO:0000256" key="1">
    <source>
        <dbReference type="ARBA" id="ARBA00004141"/>
    </source>
</evidence>
<keyword evidence="10 13" id="KW-0472">Membrane</keyword>
<dbReference type="InterPro" id="IPR003968">
    <property type="entry name" value="K_chnl_volt-dep_Kv"/>
</dbReference>
<evidence type="ECO:0000256" key="9">
    <source>
        <dbReference type="ARBA" id="ARBA00023065"/>
    </source>
</evidence>
<dbReference type="EMBL" id="OV696686">
    <property type="protein sequence ID" value="CAH1225699.1"/>
    <property type="molecule type" value="Genomic_DNA"/>
</dbReference>
<feature type="region of interest" description="Disordered" evidence="12">
    <location>
        <begin position="17"/>
        <end position="36"/>
    </location>
</feature>
<feature type="transmembrane region" description="Helical" evidence="13">
    <location>
        <begin position="197"/>
        <end position="217"/>
    </location>
</feature>
<dbReference type="SUPFAM" id="SSF81324">
    <property type="entry name" value="Voltage-gated potassium channels"/>
    <property type="match status" value="1"/>
</dbReference>
<accession>A0A8J9V6F6</accession>
<protein>
    <submittedName>
        <fullName evidence="16">KCNA3 protein</fullName>
    </submittedName>
</protein>
<dbReference type="InterPro" id="IPR027359">
    <property type="entry name" value="Volt_channel_dom_sf"/>
</dbReference>
<dbReference type="Pfam" id="PF00520">
    <property type="entry name" value="Ion_trans"/>
    <property type="match status" value="1"/>
</dbReference>
<keyword evidence="11" id="KW-0407">Ion channel</keyword>
<evidence type="ECO:0000256" key="4">
    <source>
        <dbReference type="ARBA" id="ARBA00022692"/>
    </source>
</evidence>
<dbReference type="InterPro" id="IPR003131">
    <property type="entry name" value="T1-type_BTB"/>
</dbReference>
<feature type="transmembrane region" description="Helical" evidence="13">
    <location>
        <begin position="280"/>
        <end position="300"/>
    </location>
</feature>
<evidence type="ECO:0000256" key="2">
    <source>
        <dbReference type="ARBA" id="ARBA00022448"/>
    </source>
</evidence>
<organism evidence="16 17">
    <name type="scientific">Branchiostoma lanceolatum</name>
    <name type="common">Common lancelet</name>
    <name type="synonym">Amphioxus lanceolatum</name>
    <dbReference type="NCBI Taxonomy" id="7740"/>
    <lineage>
        <taxon>Eukaryota</taxon>
        <taxon>Metazoa</taxon>
        <taxon>Chordata</taxon>
        <taxon>Cephalochordata</taxon>
        <taxon>Leptocardii</taxon>
        <taxon>Amphioxiformes</taxon>
        <taxon>Branchiostomatidae</taxon>
        <taxon>Branchiostoma</taxon>
    </lineage>
</organism>
<evidence type="ECO:0000256" key="5">
    <source>
        <dbReference type="ARBA" id="ARBA00022826"/>
    </source>
</evidence>
<dbReference type="PANTHER" id="PTHR11537">
    <property type="entry name" value="VOLTAGE-GATED POTASSIUM CHANNEL"/>
    <property type="match status" value="1"/>
</dbReference>
<dbReference type="Gene3D" id="1.10.287.70">
    <property type="match status" value="1"/>
</dbReference>
<evidence type="ECO:0000256" key="3">
    <source>
        <dbReference type="ARBA" id="ARBA00022538"/>
    </source>
</evidence>
<dbReference type="PRINTS" id="PR01496">
    <property type="entry name" value="SHAKERCHANEL"/>
</dbReference>
<evidence type="ECO:0000313" key="16">
    <source>
        <dbReference type="EMBL" id="CAH1225699.1"/>
    </source>
</evidence>
<evidence type="ECO:0000256" key="13">
    <source>
        <dbReference type="SAM" id="Phobius"/>
    </source>
</evidence>
<evidence type="ECO:0000256" key="6">
    <source>
        <dbReference type="ARBA" id="ARBA00022882"/>
    </source>
</evidence>
<evidence type="ECO:0000256" key="7">
    <source>
        <dbReference type="ARBA" id="ARBA00022958"/>
    </source>
</evidence>
<dbReference type="GO" id="GO:0001508">
    <property type="term" value="P:action potential"/>
    <property type="evidence" value="ECO:0007669"/>
    <property type="project" value="TreeGrafter"/>
</dbReference>
<dbReference type="Pfam" id="PF02214">
    <property type="entry name" value="BTB_2"/>
    <property type="match status" value="1"/>
</dbReference>
<dbReference type="Gene3D" id="3.30.710.10">
    <property type="entry name" value="Potassium Channel Kv1.1, Chain A"/>
    <property type="match status" value="1"/>
</dbReference>
<dbReference type="PANTHER" id="PTHR11537:SF113">
    <property type="entry name" value="POTASSIUM VOLTAGE-GATED CHANNEL PROTEIN SHAKER"/>
    <property type="match status" value="1"/>
</dbReference>
<feature type="transmembrane region" description="Helical" evidence="13">
    <location>
        <begin position="248"/>
        <end position="268"/>
    </location>
</feature>
<keyword evidence="3" id="KW-0633">Potassium transport</keyword>
<feature type="transmembrane region" description="Helical" evidence="13">
    <location>
        <begin position="350"/>
        <end position="371"/>
    </location>
</feature>
<keyword evidence="6" id="KW-0851">Voltage-gated channel</keyword>
<feature type="domain" description="Potassium channel tetramerisation-type BTB" evidence="15">
    <location>
        <begin position="71"/>
        <end position="157"/>
    </location>
</feature>
<proteinExistence type="predicted"/>
<feature type="domain" description="Ion transport" evidence="14">
    <location>
        <begin position="200"/>
        <end position="441"/>
    </location>
</feature>
<feature type="transmembrane region" description="Helical" evidence="13">
    <location>
        <begin position="411"/>
        <end position="435"/>
    </location>
</feature>
<reference evidence="16" key="1">
    <citation type="submission" date="2022-01" db="EMBL/GenBank/DDBJ databases">
        <authorList>
            <person name="Braso-Vives M."/>
        </authorList>
    </citation>
    <scope>NUCLEOTIDE SEQUENCE</scope>
</reference>
<keyword evidence="4 13" id="KW-0812">Transmembrane</keyword>
<evidence type="ECO:0000259" key="15">
    <source>
        <dbReference type="Pfam" id="PF02214"/>
    </source>
</evidence>
<dbReference type="PRINTS" id="PR01491">
    <property type="entry name" value="KVCHANNEL"/>
</dbReference>
<dbReference type="AlphaFoldDB" id="A0A8J9V6F6"/>
<dbReference type="SUPFAM" id="SSF54695">
    <property type="entry name" value="POZ domain"/>
    <property type="match status" value="1"/>
</dbReference>
<dbReference type="InterPro" id="IPR028325">
    <property type="entry name" value="VG_K_chnl"/>
</dbReference>
<keyword evidence="7" id="KW-0630">Potassium</keyword>
<dbReference type="FunFam" id="1.10.287.70:FF:000242">
    <property type="entry name" value="Potassium voltage-gated channel subfamily A member 1"/>
    <property type="match status" value="1"/>
</dbReference>
<dbReference type="GO" id="GO:0051260">
    <property type="term" value="P:protein homooligomerization"/>
    <property type="evidence" value="ECO:0007669"/>
    <property type="project" value="InterPro"/>
</dbReference>
<evidence type="ECO:0000256" key="12">
    <source>
        <dbReference type="SAM" id="MobiDB-lite"/>
    </source>
</evidence>
<evidence type="ECO:0000256" key="11">
    <source>
        <dbReference type="ARBA" id="ARBA00023303"/>
    </source>
</evidence>
<dbReference type="OrthoDB" id="415460at2759"/>
<dbReference type="FunFam" id="1.20.120.350:FF:000071">
    <property type="entry name" value="Potassium voltage-gated channel protein shk-1"/>
    <property type="match status" value="1"/>
</dbReference>
<name>A0A8J9V6F6_BRALA</name>
<sequence length="565" mass="63423">MLRFVEEVTMAVRMLQSGSGGGKSVTVRRQPDAGSKAGADHLAAGLDGILAASVLSEEGMNNMKIRLGQRIKVNVSGLKFETKDGVFLQHPDTLMGDMARRQQYYNEEKDEFFFDRHRPSFEAIFRYYQTGNLVRPSNIPVDIFADELRFFDLGDDLILDFLDSEGYPVDKPLTDLLPDTEPRRTIWLLFDYPDSSVWAKIVGLISISVILISIAQFCIETLPQYKSQQALSFPPNATATDVLETSGFFQVETACIVWFCFELLIRFYAAPSKVAFVKDVMNIMDLISIVPYFVTLGILIGDVDISGNSVSVAFVRVLKVVRVFRIFKLSRHFTGMQILGQTLHASLEELGMLLVFLSVLTVFYASGVYYAEFGNPATYYTSIPEGFWWAVVTMTTVGYGDQYPVSLPGKIVGSMCVVTGLLVIALPVPIIVENFNHFYGKEKRKRELKEKEKKLKPTLAVRVAVLLFRIINKCGCQRFLPSLPEQDDKHGDSEAQDIQVYTVEDVVEDDPIANAIDNLRTTNTNPVPTMTMVGRFAVPVHDSRSAENVNFINRSSDNINRVVRR</sequence>
<gene>
    <name evidence="16" type="primary">KCNA3</name>
    <name evidence="16" type="ORF">BLAG_LOCUS177</name>
</gene>
<keyword evidence="8 13" id="KW-1133">Transmembrane helix</keyword>
<comment type="subcellular location">
    <subcellularLocation>
        <location evidence="1">Membrane</location>
        <topology evidence="1">Multi-pass membrane protein</topology>
    </subcellularLocation>
</comment>
<dbReference type="Proteomes" id="UP000838412">
    <property type="component" value="Chromosome 1"/>
</dbReference>
<evidence type="ECO:0000256" key="10">
    <source>
        <dbReference type="ARBA" id="ARBA00023136"/>
    </source>
</evidence>
<dbReference type="FunFam" id="3.30.710.10:FF:000189">
    <property type="entry name" value="Predicted protein"/>
    <property type="match status" value="1"/>
</dbReference>
<keyword evidence="9" id="KW-0406">Ion transport</keyword>
<keyword evidence="17" id="KW-1185">Reference proteome</keyword>
<dbReference type="InterPro" id="IPR005821">
    <property type="entry name" value="Ion_trans_dom"/>
</dbReference>
<evidence type="ECO:0000259" key="14">
    <source>
        <dbReference type="Pfam" id="PF00520"/>
    </source>
</evidence>
<keyword evidence="5" id="KW-0631">Potassium channel</keyword>
<evidence type="ECO:0000313" key="17">
    <source>
        <dbReference type="Proteomes" id="UP000838412"/>
    </source>
</evidence>
<dbReference type="GO" id="GO:0008076">
    <property type="term" value="C:voltage-gated potassium channel complex"/>
    <property type="evidence" value="ECO:0007669"/>
    <property type="project" value="InterPro"/>
</dbReference>
<dbReference type="PRINTS" id="PR00169">
    <property type="entry name" value="KCHANNEL"/>
</dbReference>
<keyword evidence="2" id="KW-0813">Transport</keyword>
<dbReference type="InterPro" id="IPR003972">
    <property type="entry name" value="K_chnl_volt-dep_Kv1"/>
</dbReference>
<evidence type="ECO:0000256" key="8">
    <source>
        <dbReference type="ARBA" id="ARBA00022989"/>
    </source>
</evidence>
<dbReference type="InterPro" id="IPR011333">
    <property type="entry name" value="SKP1/BTB/POZ_sf"/>
</dbReference>
<dbReference type="GO" id="GO:0005251">
    <property type="term" value="F:delayed rectifier potassium channel activity"/>
    <property type="evidence" value="ECO:0007669"/>
    <property type="project" value="TreeGrafter"/>
</dbReference>
<dbReference type="Gene3D" id="1.20.120.350">
    <property type="entry name" value="Voltage-gated potassium channels. Chain C"/>
    <property type="match status" value="1"/>
</dbReference>